<gene>
    <name evidence="2" type="ORF">K452DRAFT_315333</name>
</gene>
<proteinExistence type="predicted"/>
<dbReference type="AlphaFoldDB" id="A0A6A6BS07"/>
<feature type="region of interest" description="Disordered" evidence="1">
    <location>
        <begin position="1"/>
        <end position="24"/>
    </location>
</feature>
<feature type="region of interest" description="Disordered" evidence="1">
    <location>
        <begin position="54"/>
        <end position="84"/>
    </location>
</feature>
<dbReference type="EMBL" id="ML995476">
    <property type="protein sequence ID" value="KAF2146075.1"/>
    <property type="molecule type" value="Genomic_DNA"/>
</dbReference>
<keyword evidence="3" id="KW-1185">Reference proteome</keyword>
<evidence type="ECO:0000313" key="3">
    <source>
        <dbReference type="Proteomes" id="UP000799438"/>
    </source>
</evidence>
<protein>
    <submittedName>
        <fullName evidence="2">Uncharacterized protein</fullName>
    </submittedName>
</protein>
<sequence length="84" mass="9568">MSQPNKQDKPSRSDNNDDEMKGMSKYQIVKEGWGNRPNFQASYGLKMTPEDIEEGNRILETFQELDDAKTNSEQNQQGKTGKNA</sequence>
<accession>A0A6A6BS07</accession>
<feature type="compositionally biased region" description="Polar residues" evidence="1">
    <location>
        <begin position="71"/>
        <end position="84"/>
    </location>
</feature>
<reference evidence="2" key="1">
    <citation type="journal article" date="2020" name="Stud. Mycol.">
        <title>101 Dothideomycetes genomes: a test case for predicting lifestyles and emergence of pathogens.</title>
        <authorList>
            <person name="Haridas S."/>
            <person name="Albert R."/>
            <person name="Binder M."/>
            <person name="Bloem J."/>
            <person name="Labutti K."/>
            <person name="Salamov A."/>
            <person name="Andreopoulos B."/>
            <person name="Baker S."/>
            <person name="Barry K."/>
            <person name="Bills G."/>
            <person name="Bluhm B."/>
            <person name="Cannon C."/>
            <person name="Castanera R."/>
            <person name="Culley D."/>
            <person name="Daum C."/>
            <person name="Ezra D."/>
            <person name="Gonzalez J."/>
            <person name="Henrissat B."/>
            <person name="Kuo A."/>
            <person name="Liang C."/>
            <person name="Lipzen A."/>
            <person name="Lutzoni F."/>
            <person name="Magnuson J."/>
            <person name="Mondo S."/>
            <person name="Nolan M."/>
            <person name="Ohm R."/>
            <person name="Pangilinan J."/>
            <person name="Park H.-J."/>
            <person name="Ramirez L."/>
            <person name="Alfaro M."/>
            <person name="Sun H."/>
            <person name="Tritt A."/>
            <person name="Yoshinaga Y."/>
            <person name="Zwiers L.-H."/>
            <person name="Turgeon B."/>
            <person name="Goodwin S."/>
            <person name="Spatafora J."/>
            <person name="Crous P."/>
            <person name="Grigoriev I."/>
        </authorList>
    </citation>
    <scope>NUCLEOTIDE SEQUENCE</scope>
    <source>
        <strain evidence="2">CBS 121167</strain>
    </source>
</reference>
<dbReference type="Proteomes" id="UP000799438">
    <property type="component" value="Unassembled WGS sequence"/>
</dbReference>
<evidence type="ECO:0000256" key="1">
    <source>
        <dbReference type="SAM" id="MobiDB-lite"/>
    </source>
</evidence>
<dbReference type="RefSeq" id="XP_033401787.1">
    <property type="nucleotide sequence ID" value="XM_033543853.1"/>
</dbReference>
<dbReference type="GeneID" id="54301350"/>
<name>A0A6A6BS07_9PEZI</name>
<evidence type="ECO:0000313" key="2">
    <source>
        <dbReference type="EMBL" id="KAF2146075.1"/>
    </source>
</evidence>
<dbReference type="OrthoDB" id="4232400at2759"/>
<organism evidence="2 3">
    <name type="scientific">Aplosporella prunicola CBS 121167</name>
    <dbReference type="NCBI Taxonomy" id="1176127"/>
    <lineage>
        <taxon>Eukaryota</taxon>
        <taxon>Fungi</taxon>
        <taxon>Dikarya</taxon>
        <taxon>Ascomycota</taxon>
        <taxon>Pezizomycotina</taxon>
        <taxon>Dothideomycetes</taxon>
        <taxon>Dothideomycetes incertae sedis</taxon>
        <taxon>Botryosphaeriales</taxon>
        <taxon>Aplosporellaceae</taxon>
        <taxon>Aplosporella</taxon>
    </lineage>
</organism>
<feature type="compositionally biased region" description="Basic and acidic residues" evidence="1">
    <location>
        <begin position="1"/>
        <end position="22"/>
    </location>
</feature>